<dbReference type="PANTHER" id="PTHR32308">
    <property type="entry name" value="LYASE BETA SUBUNIT, PUTATIVE (AFU_ORTHOLOGUE AFUA_4G13030)-RELATED"/>
    <property type="match status" value="1"/>
</dbReference>
<evidence type="ECO:0000256" key="5">
    <source>
        <dbReference type="PIRSR" id="PIRSR015582-1"/>
    </source>
</evidence>
<evidence type="ECO:0000256" key="3">
    <source>
        <dbReference type="ARBA" id="ARBA00022723"/>
    </source>
</evidence>
<evidence type="ECO:0000256" key="4">
    <source>
        <dbReference type="ARBA" id="ARBA00022842"/>
    </source>
</evidence>
<evidence type="ECO:0000256" key="6">
    <source>
        <dbReference type="PIRSR" id="PIRSR015582-2"/>
    </source>
</evidence>
<keyword evidence="3 6" id="KW-0479">Metal-binding</keyword>
<evidence type="ECO:0000256" key="2">
    <source>
        <dbReference type="ARBA" id="ARBA00005568"/>
    </source>
</evidence>
<feature type="binding site" evidence="6">
    <location>
        <position position="145"/>
    </location>
    <ligand>
        <name>Mg(2+)</name>
        <dbReference type="ChEBI" id="CHEBI:18420"/>
    </ligand>
</feature>
<dbReference type="Proteomes" id="UP000606044">
    <property type="component" value="Unassembled WGS sequence"/>
</dbReference>
<comment type="caution">
    <text evidence="8">The sequence shown here is derived from an EMBL/GenBank/DDBJ whole genome shotgun (WGS) entry which is preliminary data.</text>
</comment>
<evidence type="ECO:0000313" key="8">
    <source>
        <dbReference type="EMBL" id="GGF55783.1"/>
    </source>
</evidence>
<dbReference type="GO" id="GO:0006107">
    <property type="term" value="P:oxaloacetate metabolic process"/>
    <property type="evidence" value="ECO:0007669"/>
    <property type="project" value="TreeGrafter"/>
</dbReference>
<feature type="binding site" evidence="6">
    <location>
        <position position="119"/>
    </location>
    <ligand>
        <name>Mg(2+)</name>
        <dbReference type="ChEBI" id="CHEBI:18420"/>
    </ligand>
</feature>
<feature type="domain" description="HpcH/HpaI aldolase/citrate lyase" evidence="7">
    <location>
        <begin position="11"/>
        <end position="212"/>
    </location>
</feature>
<dbReference type="InterPro" id="IPR015813">
    <property type="entry name" value="Pyrv/PenolPyrv_kinase-like_dom"/>
</dbReference>
<evidence type="ECO:0000313" key="9">
    <source>
        <dbReference type="Proteomes" id="UP000606044"/>
    </source>
</evidence>
<proteinExistence type="inferred from homology"/>
<evidence type="ECO:0000256" key="1">
    <source>
        <dbReference type="ARBA" id="ARBA00001946"/>
    </source>
</evidence>
<comment type="similarity">
    <text evidence="2">Belongs to the HpcH/HpaI aldolase family.</text>
</comment>
<dbReference type="InterPro" id="IPR005000">
    <property type="entry name" value="Aldolase/citrate-lyase_domain"/>
</dbReference>
<organism evidence="8 9">
    <name type="scientific">Azorhizobium oxalatiphilum</name>
    <dbReference type="NCBI Taxonomy" id="980631"/>
    <lineage>
        <taxon>Bacteria</taxon>
        <taxon>Pseudomonadati</taxon>
        <taxon>Pseudomonadota</taxon>
        <taxon>Alphaproteobacteria</taxon>
        <taxon>Hyphomicrobiales</taxon>
        <taxon>Xanthobacteraceae</taxon>
        <taxon>Azorhizobium</taxon>
    </lineage>
</organism>
<feature type="binding site" evidence="5">
    <location>
        <position position="67"/>
    </location>
    <ligand>
        <name>substrate</name>
    </ligand>
</feature>
<dbReference type="SUPFAM" id="SSF51621">
    <property type="entry name" value="Phosphoenolpyruvate/pyruvate domain"/>
    <property type="match status" value="1"/>
</dbReference>
<reference evidence="8" key="2">
    <citation type="submission" date="2020-09" db="EMBL/GenBank/DDBJ databases">
        <authorList>
            <person name="Sun Q."/>
            <person name="Sedlacek I."/>
        </authorList>
    </citation>
    <scope>NUCLEOTIDE SEQUENCE</scope>
    <source>
        <strain evidence="8">CCM 7897</strain>
    </source>
</reference>
<protein>
    <submittedName>
        <fullName evidence="8">Citryl-CoA lyase</fullName>
    </submittedName>
</protein>
<feature type="binding site" evidence="5">
    <location>
        <position position="119"/>
    </location>
    <ligand>
        <name>substrate</name>
    </ligand>
</feature>
<dbReference type="AlphaFoldDB" id="A0A917BR03"/>
<keyword evidence="9" id="KW-1185">Reference proteome</keyword>
<dbReference type="RefSeq" id="WP_188576661.1">
    <property type="nucleotide sequence ID" value="NZ_BMCT01000001.1"/>
</dbReference>
<keyword evidence="8" id="KW-0456">Lyase</keyword>
<accession>A0A917BR03</accession>
<sequence>MSDALHTDRLVVLFVPGNRPERFGKALAAGADAVIIDLEDAVAATEKAAARAAISANWPREGRLLMRINGRATPFFADDLALARELRPAGIMLPKTEHAECISAVHAAVPGVPVIALIETALGLANARAIAATHGVVRLAFGSIDFCADLGIAHTREALLMARSELMLASRLAGRAGPLDGVTTSISDAVAAQEDAAYAASLGFTGKLCIHPNQITPVIRGFAPGADEIAWARRILEAMDAGAGALQVDGMMVDAPVRIRAEGILKRAAALPDA</sequence>
<dbReference type="Gene3D" id="3.20.20.60">
    <property type="entry name" value="Phosphoenolpyruvate-binding domains"/>
    <property type="match status" value="1"/>
</dbReference>
<dbReference type="Pfam" id="PF03328">
    <property type="entry name" value="HpcH_HpaI"/>
    <property type="match status" value="1"/>
</dbReference>
<reference evidence="8" key="1">
    <citation type="journal article" date="2014" name="Int. J. Syst. Evol. Microbiol.">
        <title>Complete genome sequence of Corynebacterium casei LMG S-19264T (=DSM 44701T), isolated from a smear-ripened cheese.</title>
        <authorList>
            <consortium name="US DOE Joint Genome Institute (JGI-PGF)"/>
            <person name="Walter F."/>
            <person name="Albersmeier A."/>
            <person name="Kalinowski J."/>
            <person name="Ruckert C."/>
        </authorList>
    </citation>
    <scope>NUCLEOTIDE SEQUENCE</scope>
    <source>
        <strain evidence="8">CCM 7897</strain>
    </source>
</reference>
<gene>
    <name evidence="8" type="ORF">GCM10007301_14290</name>
</gene>
<dbReference type="InterPro" id="IPR011206">
    <property type="entry name" value="Citrate_lyase_beta/mcl1/mcl2"/>
</dbReference>
<dbReference type="PIRSF" id="PIRSF015582">
    <property type="entry name" value="Cit_lyase_B"/>
    <property type="match status" value="1"/>
</dbReference>
<evidence type="ECO:0000259" key="7">
    <source>
        <dbReference type="Pfam" id="PF03328"/>
    </source>
</evidence>
<dbReference type="GO" id="GO:0000287">
    <property type="term" value="F:magnesium ion binding"/>
    <property type="evidence" value="ECO:0007669"/>
    <property type="project" value="TreeGrafter"/>
</dbReference>
<dbReference type="EMBL" id="BMCT01000001">
    <property type="protein sequence ID" value="GGF55783.1"/>
    <property type="molecule type" value="Genomic_DNA"/>
</dbReference>
<dbReference type="InterPro" id="IPR040442">
    <property type="entry name" value="Pyrv_kinase-like_dom_sf"/>
</dbReference>
<dbReference type="PANTHER" id="PTHR32308:SF10">
    <property type="entry name" value="CITRATE LYASE SUBUNIT BETA"/>
    <property type="match status" value="1"/>
</dbReference>
<dbReference type="GO" id="GO:0016829">
    <property type="term" value="F:lyase activity"/>
    <property type="evidence" value="ECO:0007669"/>
    <property type="project" value="UniProtKB-KW"/>
</dbReference>
<comment type="cofactor">
    <cofactor evidence="1">
        <name>Mg(2+)</name>
        <dbReference type="ChEBI" id="CHEBI:18420"/>
    </cofactor>
</comment>
<keyword evidence="4 6" id="KW-0460">Magnesium</keyword>
<name>A0A917BR03_9HYPH</name>